<comment type="caution">
    <text evidence="8">The sequence shown here is derived from an EMBL/GenBank/DDBJ whole genome shotgun (WGS) entry which is preliminary data.</text>
</comment>
<keyword evidence="2" id="KW-0805">Transcription regulation</keyword>
<evidence type="ECO:0000313" key="8">
    <source>
        <dbReference type="EMBL" id="KAK0575605.1"/>
    </source>
</evidence>
<keyword evidence="5" id="KW-0539">Nucleus</keyword>
<feature type="domain" description="BHLH" evidence="7">
    <location>
        <begin position="147"/>
        <end position="198"/>
    </location>
</feature>
<dbReference type="FunFam" id="4.10.280.10:FF:000050">
    <property type="entry name" value="Basic helix-loop-helix transcription factor"/>
    <property type="match status" value="1"/>
</dbReference>
<dbReference type="SMART" id="SM00353">
    <property type="entry name" value="HLH"/>
    <property type="match status" value="1"/>
</dbReference>
<gene>
    <name evidence="8" type="ORF">LWI29_003634</name>
</gene>
<organism evidence="8 9">
    <name type="scientific">Acer saccharum</name>
    <name type="common">Sugar maple</name>
    <dbReference type="NCBI Taxonomy" id="4024"/>
    <lineage>
        <taxon>Eukaryota</taxon>
        <taxon>Viridiplantae</taxon>
        <taxon>Streptophyta</taxon>
        <taxon>Embryophyta</taxon>
        <taxon>Tracheophyta</taxon>
        <taxon>Spermatophyta</taxon>
        <taxon>Magnoliopsida</taxon>
        <taxon>eudicotyledons</taxon>
        <taxon>Gunneridae</taxon>
        <taxon>Pentapetalae</taxon>
        <taxon>rosids</taxon>
        <taxon>malvids</taxon>
        <taxon>Sapindales</taxon>
        <taxon>Sapindaceae</taxon>
        <taxon>Hippocastanoideae</taxon>
        <taxon>Acereae</taxon>
        <taxon>Acer</taxon>
    </lineage>
</organism>
<evidence type="ECO:0000256" key="3">
    <source>
        <dbReference type="ARBA" id="ARBA00023125"/>
    </source>
</evidence>
<feature type="compositionally biased region" description="Low complexity" evidence="6">
    <location>
        <begin position="118"/>
        <end position="128"/>
    </location>
</feature>
<dbReference type="GO" id="GO:0000978">
    <property type="term" value="F:RNA polymerase II cis-regulatory region sequence-specific DNA binding"/>
    <property type="evidence" value="ECO:0007669"/>
    <property type="project" value="TreeGrafter"/>
</dbReference>
<sequence length="354" mass="39677">MALEAVVYPQDPFGYACKDFYSFGGGGGGGGGGVWPGYDLLYQQQEDKPFIGIIENNNNSKEQGGFHANNNWEYSSSSPSMIQQHQKEWDPNSSSPDQTACTDSPGLFFPSNMEPLQTTTTTTTTTTGGRRKRRRTKSSKNKQEIENQRMTHIAVERNRRKQMNEYLAVLRSLMPPSYVQRGDQASIIGGSINYVKELEQLLQSMEAQKRNTQQQQQQDIDNNNNVSSPFADFFSFPQYSTSSNQCKNSSLLATANDSDTTANVADIEVSMMETHANLKIRTEKRPRQLLKLMASFQNLRLSVLHLNVTTVNQTVMYSVSVKVEEGCQLNTMDEIAAAVNQILVKIEEEARSCF</sequence>
<dbReference type="Proteomes" id="UP001168877">
    <property type="component" value="Unassembled WGS sequence"/>
</dbReference>
<dbReference type="GO" id="GO:0000981">
    <property type="term" value="F:DNA-binding transcription factor activity, RNA polymerase II-specific"/>
    <property type="evidence" value="ECO:0007669"/>
    <property type="project" value="TreeGrafter"/>
</dbReference>
<name>A0AA39VD27_ACESA</name>
<dbReference type="SUPFAM" id="SSF47459">
    <property type="entry name" value="HLH, helix-loop-helix DNA-binding domain"/>
    <property type="match status" value="1"/>
</dbReference>
<evidence type="ECO:0000313" key="9">
    <source>
        <dbReference type="Proteomes" id="UP001168877"/>
    </source>
</evidence>
<comment type="subcellular location">
    <subcellularLocation>
        <location evidence="1">Nucleus</location>
    </subcellularLocation>
</comment>
<dbReference type="GO" id="GO:0046983">
    <property type="term" value="F:protein dimerization activity"/>
    <property type="evidence" value="ECO:0007669"/>
    <property type="project" value="InterPro"/>
</dbReference>
<dbReference type="AlphaFoldDB" id="A0AA39VD27"/>
<dbReference type="Gene3D" id="4.10.280.10">
    <property type="entry name" value="Helix-loop-helix DNA-binding domain"/>
    <property type="match status" value="1"/>
</dbReference>
<accession>A0AA39VD27</accession>
<dbReference type="CDD" id="cd11448">
    <property type="entry name" value="bHLH_AtFAMA_like"/>
    <property type="match status" value="1"/>
</dbReference>
<evidence type="ECO:0000256" key="1">
    <source>
        <dbReference type="ARBA" id="ARBA00004123"/>
    </source>
</evidence>
<evidence type="ECO:0000256" key="5">
    <source>
        <dbReference type="ARBA" id="ARBA00023242"/>
    </source>
</evidence>
<proteinExistence type="predicted"/>
<feature type="compositionally biased region" description="Polar residues" evidence="6">
    <location>
        <begin position="59"/>
        <end position="84"/>
    </location>
</feature>
<dbReference type="Pfam" id="PF00010">
    <property type="entry name" value="HLH"/>
    <property type="match status" value="1"/>
</dbReference>
<keyword evidence="4" id="KW-0804">Transcription</keyword>
<dbReference type="EMBL" id="JAUESC010000386">
    <property type="protein sequence ID" value="KAK0575605.1"/>
    <property type="molecule type" value="Genomic_DNA"/>
</dbReference>
<dbReference type="Pfam" id="PF22754">
    <property type="entry name" value="bHLH-TF_ACT-like_plant"/>
    <property type="match status" value="1"/>
</dbReference>
<dbReference type="InterPro" id="IPR054502">
    <property type="entry name" value="bHLH-TF_ACT-like_plant"/>
</dbReference>
<keyword evidence="3" id="KW-0238">DNA-binding</keyword>
<evidence type="ECO:0000256" key="6">
    <source>
        <dbReference type="SAM" id="MobiDB-lite"/>
    </source>
</evidence>
<evidence type="ECO:0000256" key="2">
    <source>
        <dbReference type="ARBA" id="ARBA00023015"/>
    </source>
</evidence>
<dbReference type="PROSITE" id="PS50888">
    <property type="entry name" value="BHLH"/>
    <property type="match status" value="1"/>
</dbReference>
<dbReference type="InterPro" id="IPR011598">
    <property type="entry name" value="bHLH_dom"/>
</dbReference>
<reference evidence="8" key="1">
    <citation type="journal article" date="2022" name="Plant J.">
        <title>Strategies of tolerance reflected in two North American maple genomes.</title>
        <authorList>
            <person name="McEvoy S.L."/>
            <person name="Sezen U.U."/>
            <person name="Trouern-Trend A."/>
            <person name="McMahon S.M."/>
            <person name="Schaberg P.G."/>
            <person name="Yang J."/>
            <person name="Wegrzyn J.L."/>
            <person name="Swenson N.G."/>
        </authorList>
    </citation>
    <scope>NUCLEOTIDE SEQUENCE</scope>
    <source>
        <strain evidence="8">NS2018</strain>
    </source>
</reference>
<dbReference type="GO" id="GO:0005634">
    <property type="term" value="C:nucleus"/>
    <property type="evidence" value="ECO:0007669"/>
    <property type="project" value="UniProtKB-SubCell"/>
</dbReference>
<evidence type="ECO:0000259" key="7">
    <source>
        <dbReference type="PROSITE" id="PS50888"/>
    </source>
</evidence>
<feature type="compositionally biased region" description="Polar residues" evidence="6">
    <location>
        <begin position="91"/>
        <end position="102"/>
    </location>
</feature>
<dbReference type="PANTHER" id="PTHR11969">
    <property type="entry name" value="MAX DIMERIZATION, MAD"/>
    <property type="match status" value="1"/>
</dbReference>
<dbReference type="InterPro" id="IPR036638">
    <property type="entry name" value="HLH_DNA-bd_sf"/>
</dbReference>
<feature type="region of interest" description="Disordered" evidence="6">
    <location>
        <begin position="59"/>
        <end position="147"/>
    </location>
</feature>
<keyword evidence="9" id="KW-1185">Reference proteome</keyword>
<reference evidence="8" key="2">
    <citation type="submission" date="2023-06" db="EMBL/GenBank/DDBJ databases">
        <authorList>
            <person name="Swenson N.G."/>
            <person name="Wegrzyn J.L."/>
            <person name="Mcevoy S.L."/>
        </authorList>
    </citation>
    <scope>NUCLEOTIDE SEQUENCE</scope>
    <source>
        <strain evidence="8">NS2018</strain>
        <tissue evidence="8">Leaf</tissue>
    </source>
</reference>
<evidence type="ECO:0000256" key="4">
    <source>
        <dbReference type="ARBA" id="ARBA00023163"/>
    </source>
</evidence>
<dbReference type="PANTHER" id="PTHR11969:SF82">
    <property type="entry name" value="TRANSCRIPTION FACTOR BHLH96"/>
    <property type="match status" value="1"/>
</dbReference>
<protein>
    <recommendedName>
        <fullName evidence="7">BHLH domain-containing protein</fullName>
    </recommendedName>
</protein>
<feature type="compositionally biased region" description="Basic residues" evidence="6">
    <location>
        <begin position="129"/>
        <end position="140"/>
    </location>
</feature>